<protein>
    <submittedName>
        <fullName evidence="3">Baseplate assembly protein</fullName>
    </submittedName>
</protein>
<dbReference type="InterPro" id="IPR058530">
    <property type="entry name" value="Baseplate_J-like_C"/>
</dbReference>
<evidence type="ECO:0000313" key="3">
    <source>
        <dbReference type="EMBL" id="TAA26570.1"/>
    </source>
</evidence>
<dbReference type="PANTHER" id="PTHR35862:SF1">
    <property type="entry name" value="FELS-2 PROPHAGE PROTEIN"/>
    <property type="match status" value="1"/>
</dbReference>
<evidence type="ECO:0000313" key="4">
    <source>
        <dbReference type="Proteomes" id="UP000292627"/>
    </source>
</evidence>
<dbReference type="InterPro" id="IPR052726">
    <property type="entry name" value="Phage_Baseplate_Hub"/>
</dbReference>
<feature type="domain" description="Baseplate J-like central" evidence="1">
    <location>
        <begin position="131"/>
        <end position="236"/>
    </location>
</feature>
<sequence length="330" mass="34701">MSTFTAIDLSRLPAPSVVEVIDYEALLAEYLASLRQLDPTFDALVESEPAYKILQVAAYREMLLRQRINDAARAVMLASATGSDLDQLAALLGVQRLVLDAGDPTQGVDPTLEPDEDFRRRIQLAPEGFSVAGPEGAYIYHALSADPRVLDASASSPIPDDIRAIVFNVLAANGASAAITNAMHAALDAATWPGTVVISVLARAGTGAADADLIADVGAALAADDVRPLTDHVTVQSATITPYQVTATIYTFAGPDSSVVMAEARARLQTYVDASHRMGRDVTMSGLYAALHTEGVQRVEIESPAGDLVIPRNGAAYCTGVTLTHGGVDE</sequence>
<dbReference type="RefSeq" id="WP_130550446.1">
    <property type="nucleotide sequence ID" value="NZ_SHMC01000002.1"/>
</dbReference>
<dbReference type="AlphaFoldDB" id="A0A4Q8LDC3"/>
<dbReference type="Pfam" id="PF26079">
    <property type="entry name" value="Baseplate_J_C"/>
    <property type="match status" value="1"/>
</dbReference>
<dbReference type="PIRSF" id="PIRSF020481">
    <property type="entry name" value="BAP"/>
    <property type="match status" value="1"/>
</dbReference>
<accession>A0A4Q8LDC3</accession>
<dbReference type="EMBL" id="SHMC01000002">
    <property type="protein sequence ID" value="TAA26570.1"/>
    <property type="molecule type" value="Genomic_DNA"/>
</dbReference>
<reference evidence="3 4" key="1">
    <citation type="submission" date="2019-02" db="EMBL/GenBank/DDBJ databases">
        <title>WGS of Pseudoxanthomonas species novum from clinical isolates.</title>
        <authorList>
            <person name="Bernier A.-M."/>
            <person name="Bernard K."/>
            <person name="Vachon A."/>
        </authorList>
    </citation>
    <scope>NUCLEOTIDE SEQUENCE [LARGE SCALE GENOMIC DNA]</scope>
    <source>
        <strain evidence="3 4">NML171200</strain>
    </source>
</reference>
<organism evidence="3 4">
    <name type="scientific">Pseudoxanthomonas winnipegensis</name>
    <dbReference type="NCBI Taxonomy" id="2480810"/>
    <lineage>
        <taxon>Bacteria</taxon>
        <taxon>Pseudomonadati</taxon>
        <taxon>Pseudomonadota</taxon>
        <taxon>Gammaproteobacteria</taxon>
        <taxon>Lysobacterales</taxon>
        <taxon>Lysobacteraceae</taxon>
        <taxon>Pseudoxanthomonas</taxon>
    </lineage>
</organism>
<dbReference type="OrthoDB" id="9793802at2"/>
<dbReference type="Proteomes" id="UP000292627">
    <property type="component" value="Unassembled WGS sequence"/>
</dbReference>
<gene>
    <name evidence="3" type="ORF">EA660_04885</name>
</gene>
<evidence type="ECO:0000259" key="1">
    <source>
        <dbReference type="Pfam" id="PF26078"/>
    </source>
</evidence>
<proteinExistence type="predicted"/>
<name>A0A4Q8LDC3_9GAMM</name>
<dbReference type="InterPro" id="IPR058531">
    <property type="entry name" value="Baseplate_J_M"/>
</dbReference>
<evidence type="ECO:0000259" key="2">
    <source>
        <dbReference type="Pfam" id="PF26079"/>
    </source>
</evidence>
<dbReference type="PANTHER" id="PTHR35862">
    <property type="entry name" value="FELS-2 PROPHAGE PROTEIN"/>
    <property type="match status" value="1"/>
</dbReference>
<feature type="domain" description="Baseplate J-like C-terminal" evidence="2">
    <location>
        <begin position="243"/>
        <end position="324"/>
    </location>
</feature>
<comment type="caution">
    <text evidence="3">The sequence shown here is derived from an EMBL/GenBank/DDBJ whole genome shotgun (WGS) entry which is preliminary data.</text>
</comment>
<dbReference type="Pfam" id="PF26078">
    <property type="entry name" value="Baseplate_J_M"/>
    <property type="match status" value="1"/>
</dbReference>
<dbReference type="InterPro" id="IPR014507">
    <property type="entry name" value="Baseplate_assembly_J_pred"/>
</dbReference>